<evidence type="ECO:0000313" key="2">
    <source>
        <dbReference type="Proteomes" id="UP001159363"/>
    </source>
</evidence>
<organism evidence="1 2">
    <name type="scientific">Dryococelus australis</name>
    <dbReference type="NCBI Taxonomy" id="614101"/>
    <lineage>
        <taxon>Eukaryota</taxon>
        <taxon>Metazoa</taxon>
        <taxon>Ecdysozoa</taxon>
        <taxon>Arthropoda</taxon>
        <taxon>Hexapoda</taxon>
        <taxon>Insecta</taxon>
        <taxon>Pterygota</taxon>
        <taxon>Neoptera</taxon>
        <taxon>Polyneoptera</taxon>
        <taxon>Phasmatodea</taxon>
        <taxon>Verophasmatodea</taxon>
        <taxon>Anareolatae</taxon>
        <taxon>Phasmatidae</taxon>
        <taxon>Eurycanthinae</taxon>
        <taxon>Dryococelus</taxon>
    </lineage>
</organism>
<protein>
    <submittedName>
        <fullName evidence="1">Uncharacterized protein</fullName>
    </submittedName>
</protein>
<name>A0ABQ9HWV1_9NEOP</name>
<dbReference type="EMBL" id="JARBHB010000003">
    <property type="protein sequence ID" value="KAJ8888859.1"/>
    <property type="molecule type" value="Genomic_DNA"/>
</dbReference>
<proteinExistence type="predicted"/>
<gene>
    <name evidence="1" type="ORF">PR048_008353</name>
</gene>
<dbReference type="Proteomes" id="UP001159363">
    <property type="component" value="Chromosome 3"/>
</dbReference>
<keyword evidence="2" id="KW-1185">Reference proteome</keyword>
<sequence>MSVLSAATVFKLSTPPALVLSAATVFKLPTPPALRLQENYIHYMQLVTNSITKIDDHSSRHLATTKHHDLLVIVADDSCVKQCRRAEDHHQKIHHLQHITVLSVTVQTMESCGAIEDMVEFKFHCCQQVKGNAAEFSKWLYAVHNNSPWKPCCSTVWETRCVRKSGIQLSARRRPDRAYKGRLALSSWSDEASIVVVTLAGRCESRGVLIVLLGRHSRCQRRRSRRPDDADVDAGCVVLLACYSTSSSSLALHAALPRNETPGGVAPGFSRVGIVADDAAGRRVFSGIFRFPGPLIPALLHPHLASPSSQNLDGPIPAFTWSDFAKPWKTEIRMAGPGIVPTAPPRSLHLSTMAADLGSRFRTVSFGGSKMNFISISSPALNSNGATVFCVDLGSDLGSIFKPRWCNR</sequence>
<evidence type="ECO:0000313" key="1">
    <source>
        <dbReference type="EMBL" id="KAJ8888859.1"/>
    </source>
</evidence>
<comment type="caution">
    <text evidence="1">The sequence shown here is derived from an EMBL/GenBank/DDBJ whole genome shotgun (WGS) entry which is preliminary data.</text>
</comment>
<reference evidence="1 2" key="1">
    <citation type="submission" date="2023-02" db="EMBL/GenBank/DDBJ databases">
        <title>LHISI_Scaffold_Assembly.</title>
        <authorList>
            <person name="Stuart O.P."/>
            <person name="Cleave R."/>
            <person name="Magrath M.J.L."/>
            <person name="Mikheyev A.S."/>
        </authorList>
    </citation>
    <scope>NUCLEOTIDE SEQUENCE [LARGE SCALE GENOMIC DNA]</scope>
    <source>
        <strain evidence="1">Daus_M_001</strain>
        <tissue evidence="1">Leg muscle</tissue>
    </source>
</reference>
<accession>A0ABQ9HWV1</accession>